<organism evidence="1 2">
    <name type="scientific">Photobacterium indicum</name>
    <dbReference type="NCBI Taxonomy" id="81447"/>
    <lineage>
        <taxon>Bacteria</taxon>
        <taxon>Pseudomonadati</taxon>
        <taxon>Pseudomonadota</taxon>
        <taxon>Gammaproteobacteria</taxon>
        <taxon>Vibrionales</taxon>
        <taxon>Vibrionaceae</taxon>
        <taxon>Photobacterium</taxon>
    </lineage>
</organism>
<proteinExistence type="predicted"/>
<dbReference type="AlphaFoldDB" id="A0A2T3LF73"/>
<comment type="caution">
    <text evidence="1">The sequence shown here is derived from an EMBL/GenBank/DDBJ whole genome shotgun (WGS) entry which is preliminary data.</text>
</comment>
<dbReference type="RefSeq" id="WP_107252619.1">
    <property type="nucleotide sequence ID" value="NZ_PYOC01000001.1"/>
</dbReference>
<gene>
    <name evidence="1" type="ORF">C9J47_05655</name>
</gene>
<evidence type="ECO:0000313" key="1">
    <source>
        <dbReference type="EMBL" id="PSV50035.1"/>
    </source>
</evidence>
<accession>A0A2T3LF73</accession>
<protein>
    <submittedName>
        <fullName evidence="1">Uncharacterized protein</fullName>
    </submittedName>
</protein>
<reference evidence="1 2" key="1">
    <citation type="submission" date="2018-03" db="EMBL/GenBank/DDBJ databases">
        <title>Whole genome sequencing of Histamine producing bacteria.</title>
        <authorList>
            <person name="Butler K."/>
        </authorList>
    </citation>
    <scope>NUCLEOTIDE SEQUENCE [LARGE SCALE GENOMIC DNA]</scope>
    <source>
        <strain evidence="1 2">ATCC 19614</strain>
    </source>
</reference>
<keyword evidence="2" id="KW-1185">Reference proteome</keyword>
<sequence length="144" mass="15902">MSDMITLPNAEVSIEINEQNYVFRQAISIEVNDPTIVDLLSSPQNNSDGIIHVSNLTQSASVNSVVREVPAKIQMLIQNTFNNLGRLKFQVIDLSNGKKLTAKKAVINSNPINGTIDENATVQDVRLPLRVTPKNLMVEFKDVS</sequence>
<evidence type="ECO:0000313" key="2">
    <source>
        <dbReference type="Proteomes" id="UP000241803"/>
    </source>
</evidence>
<dbReference type="EMBL" id="PYOC01000001">
    <property type="protein sequence ID" value="PSV50035.1"/>
    <property type="molecule type" value="Genomic_DNA"/>
</dbReference>
<dbReference type="Proteomes" id="UP000241803">
    <property type="component" value="Unassembled WGS sequence"/>
</dbReference>
<name>A0A2T3LF73_9GAMM</name>